<name>A0A1T5FST5_9SPHN</name>
<dbReference type="EMBL" id="FUYP01000044">
    <property type="protein sequence ID" value="SKB99235.1"/>
    <property type="molecule type" value="Genomic_DNA"/>
</dbReference>
<accession>A0A1T5FST5</accession>
<dbReference type="PRINTS" id="PR00081">
    <property type="entry name" value="GDHRDH"/>
</dbReference>
<dbReference type="PANTHER" id="PTHR24321:SF8">
    <property type="entry name" value="ESTRADIOL 17-BETA-DEHYDROGENASE 8-RELATED"/>
    <property type="match status" value="1"/>
</dbReference>
<dbReference type="Proteomes" id="UP000190044">
    <property type="component" value="Unassembled WGS sequence"/>
</dbReference>
<evidence type="ECO:0000256" key="1">
    <source>
        <dbReference type="ARBA" id="ARBA00006484"/>
    </source>
</evidence>
<dbReference type="Pfam" id="PF13561">
    <property type="entry name" value="adh_short_C2"/>
    <property type="match status" value="1"/>
</dbReference>
<dbReference type="GO" id="GO:0016491">
    <property type="term" value="F:oxidoreductase activity"/>
    <property type="evidence" value="ECO:0007669"/>
    <property type="project" value="UniProtKB-KW"/>
</dbReference>
<keyword evidence="4" id="KW-1185">Reference proteome</keyword>
<gene>
    <name evidence="3" type="ORF">SAMN06295937_10449</name>
</gene>
<dbReference type="InterPro" id="IPR002347">
    <property type="entry name" value="SDR_fam"/>
</dbReference>
<organism evidence="3 4">
    <name type="scientific">Sphingopyxis flava</name>
    <dbReference type="NCBI Taxonomy" id="1507287"/>
    <lineage>
        <taxon>Bacteria</taxon>
        <taxon>Pseudomonadati</taxon>
        <taxon>Pseudomonadota</taxon>
        <taxon>Alphaproteobacteria</taxon>
        <taxon>Sphingomonadales</taxon>
        <taxon>Sphingomonadaceae</taxon>
        <taxon>Sphingopyxis</taxon>
    </lineage>
</organism>
<dbReference type="Gene3D" id="3.40.50.720">
    <property type="entry name" value="NAD(P)-binding Rossmann-like Domain"/>
    <property type="match status" value="1"/>
</dbReference>
<dbReference type="AlphaFoldDB" id="A0A1T5FST5"/>
<evidence type="ECO:0000313" key="4">
    <source>
        <dbReference type="Proteomes" id="UP000190044"/>
    </source>
</evidence>
<keyword evidence="2" id="KW-0560">Oxidoreductase</keyword>
<evidence type="ECO:0000256" key="2">
    <source>
        <dbReference type="ARBA" id="ARBA00023002"/>
    </source>
</evidence>
<dbReference type="PANTHER" id="PTHR24321">
    <property type="entry name" value="DEHYDROGENASES, SHORT CHAIN"/>
    <property type="match status" value="1"/>
</dbReference>
<reference evidence="4" key="1">
    <citation type="submission" date="2017-02" db="EMBL/GenBank/DDBJ databases">
        <authorList>
            <person name="Varghese N."/>
            <person name="Submissions S."/>
        </authorList>
    </citation>
    <scope>NUCLEOTIDE SEQUENCE [LARGE SCALE GENOMIC DNA]</scope>
    <source>
        <strain evidence="4">R11H</strain>
    </source>
</reference>
<dbReference type="SUPFAM" id="SSF51735">
    <property type="entry name" value="NAD(P)-binding Rossmann-fold domains"/>
    <property type="match status" value="1"/>
</dbReference>
<comment type="similarity">
    <text evidence="1">Belongs to the short-chain dehydrogenases/reductases (SDR) family.</text>
</comment>
<sequence>MAGAVATLAPQGVDSVIAVAGMPAPAPAGRLLAVNYFGAVATLELLRPLLLRSQAPRAVAIISTASLSEFDPALVDACLAGDEAAALALAGNIDPEAATGYSSSKHALARWLRRSAISPEWAGSGILLNGVSPGRVRTPMTEGFLSTEEGMAMLEQFTPIALSDCPYGEPDELAEVIAFLATLQGRYLLGQILYVDGGTETIFRTDTI</sequence>
<protein>
    <submittedName>
        <fullName evidence="3">Enoyl-(Acyl carrier protein) reductase</fullName>
    </submittedName>
</protein>
<evidence type="ECO:0000313" key="3">
    <source>
        <dbReference type="EMBL" id="SKB99235.1"/>
    </source>
</evidence>
<dbReference type="InterPro" id="IPR036291">
    <property type="entry name" value="NAD(P)-bd_dom_sf"/>
</dbReference>
<proteinExistence type="inferred from homology"/>